<dbReference type="Proteomes" id="UP000285060">
    <property type="component" value="Unassembled WGS sequence"/>
</dbReference>
<dbReference type="EMBL" id="QUSY01003630">
    <property type="protein sequence ID" value="RHY16796.1"/>
    <property type="molecule type" value="Genomic_DNA"/>
</dbReference>
<reference evidence="2 3" key="1">
    <citation type="submission" date="2018-08" db="EMBL/GenBank/DDBJ databases">
        <title>Aphanomyces genome sequencing and annotation.</title>
        <authorList>
            <person name="Minardi D."/>
            <person name="Oidtmann B."/>
            <person name="Van Der Giezen M."/>
            <person name="Studholme D.J."/>
        </authorList>
    </citation>
    <scope>NUCLEOTIDE SEQUENCE [LARGE SCALE GENOMIC DNA]</scope>
    <source>
        <strain evidence="2 3">NJM0002</strain>
    </source>
</reference>
<comment type="caution">
    <text evidence="2">The sequence shown here is derived from an EMBL/GenBank/DDBJ whole genome shotgun (WGS) entry which is preliminary data.</text>
</comment>
<dbReference type="AlphaFoldDB" id="A0A418AFJ9"/>
<protein>
    <submittedName>
        <fullName evidence="2">Uncharacterized protein</fullName>
    </submittedName>
</protein>
<evidence type="ECO:0000313" key="3">
    <source>
        <dbReference type="Proteomes" id="UP000285060"/>
    </source>
</evidence>
<sequence>MESHVGGAKDTAHHAAECRKKSRESGHGVKTRVTKEDHFNAAVYLFSMFENGHDLDMVNPDNESKEDEDVQPAVVDVGTTEPINLGEPSEALPLRTEPDCEDKIEPEFETESSLATPQPSDDSEDEADIQFSKDSDDEAGKAL</sequence>
<accession>A0A418AFJ9</accession>
<feature type="region of interest" description="Disordered" evidence="1">
    <location>
        <begin position="53"/>
        <end position="143"/>
    </location>
</feature>
<dbReference type="VEuPathDB" id="FungiDB:H310_12828"/>
<proteinExistence type="predicted"/>
<feature type="region of interest" description="Disordered" evidence="1">
    <location>
        <begin position="1"/>
        <end position="34"/>
    </location>
</feature>
<evidence type="ECO:0000313" key="2">
    <source>
        <dbReference type="EMBL" id="RHY16796.1"/>
    </source>
</evidence>
<feature type="compositionally biased region" description="Basic and acidic residues" evidence="1">
    <location>
        <begin position="96"/>
        <end position="106"/>
    </location>
</feature>
<organism evidence="2 3">
    <name type="scientific">Aphanomyces invadans</name>
    <dbReference type="NCBI Taxonomy" id="157072"/>
    <lineage>
        <taxon>Eukaryota</taxon>
        <taxon>Sar</taxon>
        <taxon>Stramenopiles</taxon>
        <taxon>Oomycota</taxon>
        <taxon>Saprolegniomycetes</taxon>
        <taxon>Saprolegniales</taxon>
        <taxon>Verrucalvaceae</taxon>
        <taxon>Aphanomyces</taxon>
    </lineage>
</organism>
<feature type="compositionally biased region" description="Polar residues" evidence="1">
    <location>
        <begin position="111"/>
        <end position="120"/>
    </location>
</feature>
<feature type="compositionally biased region" description="Basic and acidic residues" evidence="1">
    <location>
        <begin position="10"/>
        <end position="34"/>
    </location>
</feature>
<feature type="compositionally biased region" description="Basic and acidic residues" evidence="1">
    <location>
        <begin position="131"/>
        <end position="143"/>
    </location>
</feature>
<evidence type="ECO:0000256" key="1">
    <source>
        <dbReference type="SAM" id="MobiDB-lite"/>
    </source>
</evidence>
<gene>
    <name evidence="2" type="ORF">DYB32_010609</name>
</gene>
<name>A0A418AFJ9_9STRA</name>
<keyword evidence="3" id="KW-1185">Reference proteome</keyword>